<dbReference type="Pfam" id="PF01381">
    <property type="entry name" value="HTH_3"/>
    <property type="match status" value="1"/>
</dbReference>
<dbReference type="PANTHER" id="PTHR46797">
    <property type="entry name" value="HTH-TYPE TRANSCRIPTIONAL REGULATOR"/>
    <property type="match status" value="1"/>
</dbReference>
<name>A0AA91Z1T2_NIACI</name>
<proteinExistence type="predicted"/>
<dbReference type="AlphaFoldDB" id="A0AA91Z1T2"/>
<dbReference type="CDD" id="cd00093">
    <property type="entry name" value="HTH_XRE"/>
    <property type="match status" value="1"/>
</dbReference>
<protein>
    <recommendedName>
        <fullName evidence="2">HTH cro/C1-type domain-containing protein</fullName>
    </recommendedName>
</protein>
<dbReference type="GO" id="GO:0005829">
    <property type="term" value="C:cytosol"/>
    <property type="evidence" value="ECO:0007669"/>
    <property type="project" value="TreeGrafter"/>
</dbReference>
<dbReference type="GO" id="GO:0003677">
    <property type="term" value="F:DNA binding"/>
    <property type="evidence" value="ECO:0007669"/>
    <property type="project" value="UniProtKB-KW"/>
</dbReference>
<dbReference type="InterPro" id="IPR050807">
    <property type="entry name" value="TransReg_Diox_bact_type"/>
</dbReference>
<evidence type="ECO:0000256" key="1">
    <source>
        <dbReference type="ARBA" id="ARBA00023125"/>
    </source>
</evidence>
<dbReference type="PANTHER" id="PTHR46797:SF24">
    <property type="entry name" value="DNA-BINDING PHAGE PROTEIN"/>
    <property type="match status" value="1"/>
</dbReference>
<accession>A0AA91Z1T2</accession>
<reference evidence="3 4" key="1">
    <citation type="submission" date="2017-07" db="EMBL/GenBank/DDBJ databases">
        <title>Isolation and whole genome analysis of endospore-forming bacteria from heroin.</title>
        <authorList>
            <person name="Kalinowski J."/>
            <person name="Ahrens B."/>
            <person name="Al-Dilaimi A."/>
            <person name="Winkler A."/>
            <person name="Wibberg D."/>
            <person name="Schleenbecker U."/>
            <person name="Ruckert C."/>
            <person name="Wolfel R."/>
            <person name="Grass G."/>
        </authorList>
    </citation>
    <scope>NUCLEOTIDE SEQUENCE [LARGE SCALE GENOMIC DNA]</scope>
    <source>
        <strain evidence="3 4">7521-2</strain>
    </source>
</reference>
<evidence type="ECO:0000313" key="4">
    <source>
        <dbReference type="Proteomes" id="UP000216961"/>
    </source>
</evidence>
<evidence type="ECO:0000259" key="2">
    <source>
        <dbReference type="PROSITE" id="PS50943"/>
    </source>
</evidence>
<dbReference type="InterPro" id="IPR001387">
    <property type="entry name" value="Cro/C1-type_HTH"/>
</dbReference>
<keyword evidence="1" id="KW-0238">DNA-binding</keyword>
<comment type="caution">
    <text evidence="3">The sequence shown here is derived from an EMBL/GenBank/DDBJ whole genome shotgun (WGS) entry which is preliminary data.</text>
</comment>
<dbReference type="SMART" id="SM00530">
    <property type="entry name" value="HTH_XRE"/>
    <property type="match status" value="1"/>
</dbReference>
<dbReference type="SUPFAM" id="SSF47413">
    <property type="entry name" value="lambda repressor-like DNA-binding domains"/>
    <property type="match status" value="1"/>
</dbReference>
<sequence>MPTYRKFYWLFISFIIVLKEVIKLKTRGEKSCIDYKLLKERRLQKKLTQFELADETGLHYAHLGQIERGQKEPKVSTLYKICEVLDLQLDAVLIKETMEELD</sequence>
<dbReference type="InterPro" id="IPR010982">
    <property type="entry name" value="Lambda_DNA-bd_dom_sf"/>
</dbReference>
<feature type="domain" description="HTH cro/C1-type" evidence="2">
    <location>
        <begin position="38"/>
        <end position="92"/>
    </location>
</feature>
<evidence type="ECO:0000313" key="3">
    <source>
        <dbReference type="EMBL" id="PAD83825.1"/>
    </source>
</evidence>
<dbReference type="Gene3D" id="1.10.260.40">
    <property type="entry name" value="lambda repressor-like DNA-binding domains"/>
    <property type="match status" value="1"/>
</dbReference>
<dbReference type="PROSITE" id="PS50943">
    <property type="entry name" value="HTH_CROC1"/>
    <property type="match status" value="1"/>
</dbReference>
<gene>
    <name evidence="3" type="ORF">CHH57_07695</name>
</gene>
<dbReference type="EMBL" id="NPBQ01000046">
    <property type="protein sequence ID" value="PAD83825.1"/>
    <property type="molecule type" value="Genomic_DNA"/>
</dbReference>
<dbReference type="Proteomes" id="UP000216961">
    <property type="component" value="Unassembled WGS sequence"/>
</dbReference>
<dbReference type="GO" id="GO:0003700">
    <property type="term" value="F:DNA-binding transcription factor activity"/>
    <property type="evidence" value="ECO:0007669"/>
    <property type="project" value="TreeGrafter"/>
</dbReference>
<organism evidence="3 4">
    <name type="scientific">Niallia circulans</name>
    <name type="common">Bacillus circulans</name>
    <dbReference type="NCBI Taxonomy" id="1397"/>
    <lineage>
        <taxon>Bacteria</taxon>
        <taxon>Bacillati</taxon>
        <taxon>Bacillota</taxon>
        <taxon>Bacilli</taxon>
        <taxon>Bacillales</taxon>
        <taxon>Bacillaceae</taxon>
        <taxon>Niallia</taxon>
    </lineage>
</organism>